<reference evidence="2" key="1">
    <citation type="submission" date="2019-08" db="EMBL/GenBank/DDBJ databases">
        <title>The genome of the North American firefly Photinus pyralis.</title>
        <authorList>
            <consortium name="Photinus pyralis genome working group"/>
            <person name="Fallon T.R."/>
            <person name="Sander Lower S.E."/>
            <person name="Weng J.-K."/>
        </authorList>
    </citation>
    <scope>NUCLEOTIDE SEQUENCE</scope>
    <source>
        <strain evidence="2">TRF0915ILg1</strain>
        <tissue evidence="2">Whole body</tissue>
    </source>
</reference>
<dbReference type="Proteomes" id="UP000801492">
    <property type="component" value="Unassembled WGS sequence"/>
</dbReference>
<feature type="domain" description="PHR" evidence="1">
    <location>
        <begin position="54"/>
        <end position="120"/>
    </location>
</feature>
<comment type="caution">
    <text evidence="2">The sequence shown here is derived from an EMBL/GenBank/DDBJ whole genome shotgun (WGS) entry which is preliminary data.</text>
</comment>
<dbReference type="InterPro" id="IPR012983">
    <property type="entry name" value="PHR"/>
</dbReference>
<dbReference type="OrthoDB" id="636773at2759"/>
<dbReference type="EMBL" id="VTPC01087475">
    <property type="protein sequence ID" value="KAF2886504.1"/>
    <property type="molecule type" value="Genomic_DNA"/>
</dbReference>
<organism evidence="2 3">
    <name type="scientific">Ignelater luminosus</name>
    <name type="common">Cucubano</name>
    <name type="synonym">Pyrophorus luminosus</name>
    <dbReference type="NCBI Taxonomy" id="2038154"/>
    <lineage>
        <taxon>Eukaryota</taxon>
        <taxon>Metazoa</taxon>
        <taxon>Ecdysozoa</taxon>
        <taxon>Arthropoda</taxon>
        <taxon>Hexapoda</taxon>
        <taxon>Insecta</taxon>
        <taxon>Pterygota</taxon>
        <taxon>Neoptera</taxon>
        <taxon>Endopterygota</taxon>
        <taxon>Coleoptera</taxon>
        <taxon>Polyphaga</taxon>
        <taxon>Elateriformia</taxon>
        <taxon>Elateroidea</taxon>
        <taxon>Elateridae</taxon>
        <taxon>Agrypninae</taxon>
        <taxon>Pyrophorini</taxon>
        <taxon>Ignelater</taxon>
    </lineage>
</organism>
<gene>
    <name evidence="2" type="ORF">ILUMI_19669</name>
</gene>
<dbReference type="GO" id="GO:0022008">
    <property type="term" value="P:neurogenesis"/>
    <property type="evidence" value="ECO:0007669"/>
    <property type="project" value="TreeGrafter"/>
</dbReference>
<keyword evidence="3" id="KW-1185">Reference proteome</keyword>
<proteinExistence type="predicted"/>
<dbReference type="GO" id="GO:0005829">
    <property type="term" value="C:cytosol"/>
    <property type="evidence" value="ECO:0007669"/>
    <property type="project" value="TreeGrafter"/>
</dbReference>
<evidence type="ECO:0000259" key="1">
    <source>
        <dbReference type="Pfam" id="PF08005"/>
    </source>
</evidence>
<dbReference type="AlphaFoldDB" id="A0A8K0CHR7"/>
<accession>A0A8K0CHR7</accession>
<evidence type="ECO:0000313" key="2">
    <source>
        <dbReference type="EMBL" id="KAF2886504.1"/>
    </source>
</evidence>
<protein>
    <recommendedName>
        <fullName evidence="1">PHR domain-containing protein</fullName>
    </recommendedName>
</protein>
<dbReference type="InterPro" id="IPR038648">
    <property type="entry name" value="PHR_sf"/>
</dbReference>
<evidence type="ECO:0000313" key="3">
    <source>
        <dbReference type="Proteomes" id="UP000801492"/>
    </source>
</evidence>
<sequence>MGILTKQETTDICIHITANNKPALAYPTKPRTGLKSQVCHRFHSCVFRRPIELQRLGHVLAENGVKCFSDGSSDTFHVYFNNSIQIEPESFDTASAVLDGSELSYFGQEGMSEITVGTSFTGRTVKDLHYLCELSC</sequence>
<dbReference type="PANTHER" id="PTHR45774">
    <property type="entry name" value="BTB/POZ DOMAIN-CONTAINING"/>
    <property type="match status" value="1"/>
</dbReference>
<dbReference type="Gene3D" id="2.60.120.820">
    <property type="entry name" value="PHR domain"/>
    <property type="match status" value="1"/>
</dbReference>
<dbReference type="Pfam" id="PF08005">
    <property type="entry name" value="PHR"/>
    <property type="match status" value="1"/>
</dbReference>
<name>A0A8K0CHR7_IGNLU</name>
<dbReference type="PANTHER" id="PTHR45774:SF4">
    <property type="entry name" value="AXUNDEAD, ISOFORM F"/>
    <property type="match status" value="1"/>
</dbReference>